<evidence type="ECO:0000313" key="2">
    <source>
        <dbReference type="Proteomes" id="UP000838102"/>
    </source>
</evidence>
<comment type="caution">
    <text evidence="1">The sequence shown here is derived from an EMBL/GenBank/DDBJ whole genome shotgun (WGS) entry which is preliminary data.</text>
</comment>
<proteinExistence type="predicted"/>
<dbReference type="Proteomes" id="UP000838102">
    <property type="component" value="Unassembled WGS sequence"/>
</dbReference>
<evidence type="ECO:0000313" key="1">
    <source>
        <dbReference type="EMBL" id="CAH1856454.1"/>
    </source>
</evidence>
<keyword evidence="2" id="KW-1185">Reference proteome</keyword>
<protein>
    <submittedName>
        <fullName evidence="1">Uncharacterized protein</fullName>
    </submittedName>
</protein>
<accession>A0ABN8HAG8</accession>
<organism evidence="1 2">
    <name type="scientific">Convivina praedatoris</name>
    <dbReference type="NCBI Taxonomy" id="2880963"/>
    <lineage>
        <taxon>Bacteria</taxon>
        <taxon>Bacillati</taxon>
        <taxon>Bacillota</taxon>
        <taxon>Bacilli</taxon>
        <taxon>Lactobacillales</taxon>
        <taxon>Lactobacillaceae</taxon>
        <taxon>Convivina</taxon>
    </lineage>
</organism>
<dbReference type="RefSeq" id="WP_248706642.1">
    <property type="nucleotide sequence ID" value="NZ_CAKOET010000011.1"/>
</dbReference>
<name>A0ABN8HAG8_9LACO</name>
<sequence>MQLINNGATFVLNQTKFAAFDSKLNSVANPATDSLKSTPEKLERIKKGLGY</sequence>
<reference evidence="1" key="1">
    <citation type="submission" date="2022-03" db="EMBL/GenBank/DDBJ databases">
        <authorList>
            <person name="Hettiarachchi G."/>
        </authorList>
    </citation>
    <scope>NUCLEOTIDE SEQUENCE</scope>
    <source>
        <strain evidence="1">LMG 32447</strain>
    </source>
</reference>
<gene>
    <name evidence="1" type="ORF">LMG032447_01289</name>
</gene>
<dbReference type="EMBL" id="CAKOEU010000007">
    <property type="protein sequence ID" value="CAH1856454.1"/>
    <property type="molecule type" value="Genomic_DNA"/>
</dbReference>